<dbReference type="Proteomes" id="UP000681594">
    <property type="component" value="Unassembled WGS sequence"/>
</dbReference>
<proteinExistence type="predicted"/>
<reference evidence="3 4" key="1">
    <citation type="submission" date="2021-03" db="EMBL/GenBank/DDBJ databases">
        <authorList>
            <person name="So Y."/>
        </authorList>
    </citation>
    <scope>NUCLEOTIDE SEQUENCE [LARGE SCALE GENOMIC DNA]</scope>
    <source>
        <strain evidence="3 4">SSH11</strain>
    </source>
</reference>
<protein>
    <submittedName>
        <fullName evidence="3">Uncharacterized protein</fullName>
    </submittedName>
</protein>
<dbReference type="RefSeq" id="WP_209377499.1">
    <property type="nucleotide sequence ID" value="NZ_JAGIZB010000001.1"/>
</dbReference>
<evidence type="ECO:0000256" key="2">
    <source>
        <dbReference type="SAM" id="SignalP"/>
    </source>
</evidence>
<dbReference type="EMBL" id="JAGIZB010000001">
    <property type="protein sequence ID" value="MBP0443287.1"/>
    <property type="molecule type" value="Genomic_DNA"/>
</dbReference>
<evidence type="ECO:0000313" key="4">
    <source>
        <dbReference type="Proteomes" id="UP000681594"/>
    </source>
</evidence>
<accession>A0ABS4A8G2</accession>
<keyword evidence="4" id="KW-1185">Reference proteome</keyword>
<comment type="caution">
    <text evidence="3">The sequence shown here is derived from an EMBL/GenBank/DDBJ whole genome shotgun (WGS) entry which is preliminary data.</text>
</comment>
<gene>
    <name evidence="3" type="ORF">J8J14_00720</name>
</gene>
<sequence>MRKTFATLSLATALVLGLAAPSFADQDRVPQGATASGAWSQADGRTPLAGSQAGGINFDMTRQGA</sequence>
<feature type="region of interest" description="Disordered" evidence="1">
    <location>
        <begin position="28"/>
        <end position="65"/>
    </location>
</feature>
<organism evidence="3 4">
    <name type="scientific">Pararoseomonas baculiformis</name>
    <dbReference type="NCBI Taxonomy" id="2820812"/>
    <lineage>
        <taxon>Bacteria</taxon>
        <taxon>Pseudomonadati</taxon>
        <taxon>Pseudomonadota</taxon>
        <taxon>Alphaproteobacteria</taxon>
        <taxon>Acetobacterales</taxon>
        <taxon>Acetobacteraceae</taxon>
        <taxon>Pararoseomonas</taxon>
    </lineage>
</organism>
<evidence type="ECO:0000313" key="3">
    <source>
        <dbReference type="EMBL" id="MBP0443287.1"/>
    </source>
</evidence>
<keyword evidence="2" id="KW-0732">Signal</keyword>
<feature type="signal peptide" evidence="2">
    <location>
        <begin position="1"/>
        <end position="24"/>
    </location>
</feature>
<evidence type="ECO:0000256" key="1">
    <source>
        <dbReference type="SAM" id="MobiDB-lite"/>
    </source>
</evidence>
<name>A0ABS4A8G2_9PROT</name>
<feature type="chain" id="PRO_5046503203" evidence="2">
    <location>
        <begin position="25"/>
        <end position="65"/>
    </location>
</feature>